<name>A0A3E0W1G9_9MICO</name>
<comment type="caution">
    <text evidence="9">The sequence shown here is derived from an EMBL/GenBank/DDBJ whole genome shotgun (WGS) entry which is preliminary data.</text>
</comment>
<dbReference type="Gene3D" id="1.10.3470.10">
    <property type="entry name" value="ABC transporter involved in vitamin B12 uptake, BtuC"/>
    <property type="match status" value="1"/>
</dbReference>
<sequence>MLLALLVGSALGLGGALMQAITRDPLGDPGLLGHPRPRRRGHEGVQRGQRAEHPRRARPARATAGHGRRQVAGAAPSGPSLPARPVPPDPPSGPPGAVGIASSTRRSRPEVAVSLSGTGWIFGAPEARIRLSAGF</sequence>
<dbReference type="InterPro" id="IPR000522">
    <property type="entry name" value="ABC_transptr_permease_BtuC"/>
</dbReference>
<reference evidence="9 10" key="1">
    <citation type="submission" date="2017-04" db="EMBL/GenBank/DDBJ databases">
        <title>Comparative genome analysis of Subtercola boreus.</title>
        <authorList>
            <person name="Cho Y.-J."/>
            <person name="Cho A."/>
            <person name="Kim O.-S."/>
            <person name="Lee J.-I."/>
        </authorList>
    </citation>
    <scope>NUCLEOTIDE SEQUENCE [LARGE SCALE GENOMIC DNA]</scope>
    <source>
        <strain evidence="9 10">P27479</strain>
    </source>
</reference>
<evidence type="ECO:0000256" key="5">
    <source>
        <dbReference type="ARBA" id="ARBA00022692"/>
    </source>
</evidence>
<dbReference type="Pfam" id="PF01032">
    <property type="entry name" value="FecCD"/>
    <property type="match status" value="1"/>
</dbReference>
<evidence type="ECO:0000256" key="4">
    <source>
        <dbReference type="ARBA" id="ARBA00022475"/>
    </source>
</evidence>
<gene>
    <name evidence="9" type="ORF">B7R22_04285</name>
</gene>
<feature type="region of interest" description="Disordered" evidence="8">
    <location>
        <begin position="27"/>
        <end position="109"/>
    </location>
</feature>
<evidence type="ECO:0000256" key="1">
    <source>
        <dbReference type="ARBA" id="ARBA00004651"/>
    </source>
</evidence>
<evidence type="ECO:0000256" key="2">
    <source>
        <dbReference type="ARBA" id="ARBA00007935"/>
    </source>
</evidence>
<evidence type="ECO:0000256" key="3">
    <source>
        <dbReference type="ARBA" id="ARBA00022448"/>
    </source>
</evidence>
<organism evidence="9 10">
    <name type="scientific">Subtercola boreus</name>
    <dbReference type="NCBI Taxonomy" id="120213"/>
    <lineage>
        <taxon>Bacteria</taxon>
        <taxon>Bacillati</taxon>
        <taxon>Actinomycetota</taxon>
        <taxon>Actinomycetes</taxon>
        <taxon>Micrococcales</taxon>
        <taxon>Microbacteriaceae</taxon>
        <taxon>Subtercola</taxon>
    </lineage>
</organism>
<dbReference type="InterPro" id="IPR037294">
    <property type="entry name" value="ABC_BtuC-like"/>
</dbReference>
<protein>
    <submittedName>
        <fullName evidence="9">Uncharacterized protein</fullName>
    </submittedName>
</protein>
<keyword evidence="6" id="KW-1133">Transmembrane helix</keyword>
<keyword evidence="4" id="KW-1003">Cell membrane</keyword>
<feature type="compositionally biased region" description="Low complexity" evidence="8">
    <location>
        <begin position="72"/>
        <end position="81"/>
    </location>
</feature>
<dbReference type="Proteomes" id="UP000256541">
    <property type="component" value="Unassembled WGS sequence"/>
</dbReference>
<keyword evidence="7" id="KW-0472">Membrane</keyword>
<evidence type="ECO:0000313" key="9">
    <source>
        <dbReference type="EMBL" id="RFA16132.1"/>
    </source>
</evidence>
<dbReference type="GO" id="GO:0005886">
    <property type="term" value="C:plasma membrane"/>
    <property type="evidence" value="ECO:0007669"/>
    <property type="project" value="UniProtKB-SubCell"/>
</dbReference>
<feature type="compositionally biased region" description="Pro residues" evidence="8">
    <location>
        <begin position="82"/>
        <end position="94"/>
    </location>
</feature>
<accession>A0A3E0W1G9</accession>
<evidence type="ECO:0000256" key="7">
    <source>
        <dbReference type="ARBA" id="ARBA00023136"/>
    </source>
</evidence>
<evidence type="ECO:0000256" key="8">
    <source>
        <dbReference type="SAM" id="MobiDB-lite"/>
    </source>
</evidence>
<dbReference type="SUPFAM" id="SSF81345">
    <property type="entry name" value="ABC transporter involved in vitamin B12 uptake, BtuC"/>
    <property type="match status" value="1"/>
</dbReference>
<keyword evidence="3" id="KW-0813">Transport</keyword>
<feature type="compositionally biased region" description="Basic and acidic residues" evidence="8">
    <location>
        <begin position="42"/>
        <end position="54"/>
    </location>
</feature>
<keyword evidence="5" id="KW-0812">Transmembrane</keyword>
<dbReference type="AlphaFoldDB" id="A0A3E0W1G9"/>
<dbReference type="EMBL" id="NBXB01000013">
    <property type="protein sequence ID" value="RFA16132.1"/>
    <property type="molecule type" value="Genomic_DNA"/>
</dbReference>
<proteinExistence type="inferred from homology"/>
<evidence type="ECO:0000256" key="6">
    <source>
        <dbReference type="ARBA" id="ARBA00022989"/>
    </source>
</evidence>
<comment type="similarity">
    <text evidence="2">Belongs to the binding-protein-dependent transport system permease family. FecCD subfamily.</text>
</comment>
<dbReference type="GO" id="GO:0022857">
    <property type="term" value="F:transmembrane transporter activity"/>
    <property type="evidence" value="ECO:0007669"/>
    <property type="project" value="InterPro"/>
</dbReference>
<comment type="subcellular location">
    <subcellularLocation>
        <location evidence="1">Cell membrane</location>
        <topology evidence="1">Multi-pass membrane protein</topology>
    </subcellularLocation>
</comment>
<evidence type="ECO:0000313" key="10">
    <source>
        <dbReference type="Proteomes" id="UP000256541"/>
    </source>
</evidence>